<accession>A0ABU7MKF1</accession>
<keyword evidence="6 7" id="KW-0472">Membrane</keyword>
<feature type="transmembrane region" description="Helical" evidence="7">
    <location>
        <begin position="140"/>
        <end position="160"/>
    </location>
</feature>
<dbReference type="Proteomes" id="UP001344817">
    <property type="component" value="Unassembled WGS sequence"/>
</dbReference>
<reference evidence="9" key="1">
    <citation type="submission" date="2024-01" db="EMBL/GenBank/DDBJ databases">
        <title>Genome sequence of Mycoplasma ciconiae type strain DSM 25251.</title>
        <authorList>
            <person name="Spergser J."/>
        </authorList>
    </citation>
    <scope>NUCLEOTIDE SEQUENCE [LARGE SCALE GENOMIC DNA]</scope>
    <source>
        <strain evidence="9">DSM 25251</strain>
    </source>
</reference>
<feature type="transmembrane region" description="Helical" evidence="7">
    <location>
        <begin position="45"/>
        <end position="69"/>
    </location>
</feature>
<evidence type="ECO:0000256" key="4">
    <source>
        <dbReference type="ARBA" id="ARBA00022692"/>
    </source>
</evidence>
<dbReference type="Gene3D" id="1.10.3720.10">
    <property type="entry name" value="MetI-like"/>
    <property type="match status" value="1"/>
</dbReference>
<evidence type="ECO:0000256" key="1">
    <source>
        <dbReference type="ARBA" id="ARBA00004651"/>
    </source>
</evidence>
<proteinExistence type="predicted"/>
<evidence type="ECO:0000256" key="3">
    <source>
        <dbReference type="ARBA" id="ARBA00022475"/>
    </source>
</evidence>
<keyword evidence="3" id="KW-1003">Cell membrane</keyword>
<feature type="transmembrane region" description="Helical" evidence="7">
    <location>
        <begin position="295"/>
        <end position="314"/>
    </location>
</feature>
<dbReference type="EMBL" id="JAZDWZ010000001">
    <property type="protein sequence ID" value="MEE3928002.1"/>
    <property type="molecule type" value="Genomic_DNA"/>
</dbReference>
<evidence type="ECO:0000313" key="9">
    <source>
        <dbReference type="EMBL" id="MEE3928002.1"/>
    </source>
</evidence>
<feature type="transmembrane region" description="Helical" evidence="7">
    <location>
        <begin position="104"/>
        <end position="128"/>
    </location>
</feature>
<dbReference type="InterPro" id="IPR035906">
    <property type="entry name" value="MetI-like_sf"/>
</dbReference>
<dbReference type="InterPro" id="IPR000515">
    <property type="entry name" value="MetI-like"/>
</dbReference>
<comment type="caution">
    <text evidence="9">The sequence shown here is derived from an EMBL/GenBank/DDBJ whole genome shotgun (WGS) entry which is preliminary data.</text>
</comment>
<evidence type="ECO:0000256" key="7">
    <source>
        <dbReference type="SAM" id="Phobius"/>
    </source>
</evidence>
<dbReference type="RefSeq" id="WP_330500417.1">
    <property type="nucleotide sequence ID" value="NZ_JAZDWZ010000001.1"/>
</dbReference>
<feature type="transmembrane region" description="Helical" evidence="7">
    <location>
        <begin position="185"/>
        <end position="212"/>
    </location>
</feature>
<dbReference type="PANTHER" id="PTHR30193:SF37">
    <property type="entry name" value="INNER MEMBRANE ABC TRANSPORTER PERMEASE PROTEIN YCJO"/>
    <property type="match status" value="1"/>
</dbReference>
<name>A0ABU7MKF1_9BACT</name>
<sequence>MKLVNNRLYEKIGQNVPLLRKWAYKKQTKRTQSLSISILDKRTPFVIPFLLLLPSIVIISIFTIVPMIYNLQKAFTVDEDYTIFRNFALTLADPRFSIGFRNSFIYGIFALPVVMSLSLVISSLIAKLSRKASKGFWQSVFFMPYVTNGVAVSLTFIQVFSTNGLFNQIIDSKINWLKSGDQSSFAALVPIMINGVWNGLAFNVLIFTTAMMGVDKNLYRSASIDGSSGFKQFFYITLPSIKGTFNFLITISIIGGIKVFPLALYENKPIDAFSNGASTLMMYVYFTATVSDQELSGAASILLFLIGFTFQAILRGGMFMAQLTMNYLGESNVWNKVNSKKLLH</sequence>
<evidence type="ECO:0000313" key="10">
    <source>
        <dbReference type="Proteomes" id="UP001344817"/>
    </source>
</evidence>
<feature type="transmembrane region" description="Helical" evidence="7">
    <location>
        <begin position="233"/>
        <end position="257"/>
    </location>
</feature>
<dbReference type="PANTHER" id="PTHR30193">
    <property type="entry name" value="ABC TRANSPORTER PERMEASE PROTEIN"/>
    <property type="match status" value="1"/>
</dbReference>
<keyword evidence="4 7" id="KW-0812">Transmembrane</keyword>
<keyword evidence="2" id="KW-0813">Transport</keyword>
<dbReference type="CDD" id="cd06261">
    <property type="entry name" value="TM_PBP2"/>
    <property type="match status" value="1"/>
</dbReference>
<keyword evidence="5 7" id="KW-1133">Transmembrane helix</keyword>
<keyword evidence="10" id="KW-1185">Reference proteome</keyword>
<evidence type="ECO:0000256" key="5">
    <source>
        <dbReference type="ARBA" id="ARBA00022989"/>
    </source>
</evidence>
<dbReference type="PROSITE" id="PS50928">
    <property type="entry name" value="ABC_TM1"/>
    <property type="match status" value="1"/>
</dbReference>
<protein>
    <submittedName>
        <fullName evidence="9">Sugar ABC transporter permease</fullName>
    </submittedName>
</protein>
<feature type="domain" description="ABC transmembrane type-1" evidence="8">
    <location>
        <begin position="100"/>
        <end position="314"/>
    </location>
</feature>
<dbReference type="InterPro" id="IPR051393">
    <property type="entry name" value="ABC_transporter_permease"/>
</dbReference>
<evidence type="ECO:0000259" key="8">
    <source>
        <dbReference type="PROSITE" id="PS50928"/>
    </source>
</evidence>
<gene>
    <name evidence="9" type="ORF">V2E24_00220</name>
</gene>
<evidence type="ECO:0000256" key="2">
    <source>
        <dbReference type="ARBA" id="ARBA00022448"/>
    </source>
</evidence>
<comment type="subcellular location">
    <subcellularLocation>
        <location evidence="1">Cell membrane</location>
        <topology evidence="1">Multi-pass membrane protein</topology>
    </subcellularLocation>
</comment>
<organism evidence="9 10">
    <name type="scientific">Mycoplasmopsis ciconiae</name>
    <dbReference type="NCBI Taxonomy" id="561067"/>
    <lineage>
        <taxon>Bacteria</taxon>
        <taxon>Bacillati</taxon>
        <taxon>Mycoplasmatota</taxon>
        <taxon>Mycoplasmoidales</taxon>
        <taxon>Metamycoplasmataceae</taxon>
        <taxon>Mycoplasmopsis</taxon>
    </lineage>
</organism>
<dbReference type="SUPFAM" id="SSF161098">
    <property type="entry name" value="MetI-like"/>
    <property type="match status" value="1"/>
</dbReference>
<evidence type="ECO:0000256" key="6">
    <source>
        <dbReference type="ARBA" id="ARBA00023136"/>
    </source>
</evidence>